<organism evidence="1">
    <name type="scientific">Amphimedon queenslandica</name>
    <name type="common">Sponge</name>
    <dbReference type="NCBI Taxonomy" id="400682"/>
    <lineage>
        <taxon>Eukaryota</taxon>
        <taxon>Metazoa</taxon>
        <taxon>Porifera</taxon>
        <taxon>Demospongiae</taxon>
        <taxon>Heteroscleromorpha</taxon>
        <taxon>Haplosclerida</taxon>
        <taxon>Niphatidae</taxon>
        <taxon>Amphimedon</taxon>
    </lineage>
</organism>
<dbReference type="EnsemblMetazoa" id="Aqu2.1.29751_001">
    <property type="protein sequence ID" value="Aqu2.1.29751_001"/>
    <property type="gene ID" value="Aqu2.1.29751"/>
</dbReference>
<dbReference type="InParanoid" id="A0A1X7UQ22"/>
<reference evidence="1" key="1">
    <citation type="submission" date="2017-05" db="UniProtKB">
        <authorList>
            <consortium name="EnsemblMetazoa"/>
        </authorList>
    </citation>
    <scope>IDENTIFICATION</scope>
</reference>
<evidence type="ECO:0000313" key="1">
    <source>
        <dbReference type="EnsemblMetazoa" id="Aqu2.1.29751_001"/>
    </source>
</evidence>
<dbReference type="AlphaFoldDB" id="A0A1X7UQ22"/>
<accession>A0A1X7UQ22</accession>
<sequence length="86" mass="9939">TATFRLQYIEYKEIVKLFIRAERVGDWNMHYVSVEKMLNLFAVTGHINCAKSSQLYLQQMLELPVLHNDIGLFIEIVDIGLVNGLI</sequence>
<protein>
    <submittedName>
        <fullName evidence="1">Uncharacterized protein</fullName>
    </submittedName>
</protein>
<name>A0A1X7UQ22_AMPQE</name>
<proteinExistence type="predicted"/>